<comment type="caution">
    <text evidence="1">The sequence shown here is derived from an EMBL/GenBank/DDBJ whole genome shotgun (WGS) entry which is preliminary data.</text>
</comment>
<sequence length="116" mass="12570">MEKQRWEGIAGRGHEMTYMPLIIVSAIISALKVHLQATQLGRASSTSGTSSVSLRGGLLFKQRGSSLEHATALSFLLLVYGRSLGQARRQVHCGETIVTPVRLTEFARSQVIGTCT</sequence>
<evidence type="ECO:0000313" key="2">
    <source>
        <dbReference type="Proteomes" id="UP001054252"/>
    </source>
</evidence>
<dbReference type="AlphaFoldDB" id="A0AAV5MBJ4"/>
<reference evidence="1 2" key="1">
    <citation type="journal article" date="2021" name="Commun. Biol.">
        <title>The genome of Shorea leprosula (Dipterocarpaceae) highlights the ecological relevance of drought in aseasonal tropical rainforests.</title>
        <authorList>
            <person name="Ng K.K.S."/>
            <person name="Kobayashi M.J."/>
            <person name="Fawcett J.A."/>
            <person name="Hatakeyama M."/>
            <person name="Paape T."/>
            <person name="Ng C.H."/>
            <person name="Ang C.C."/>
            <person name="Tnah L.H."/>
            <person name="Lee C.T."/>
            <person name="Nishiyama T."/>
            <person name="Sese J."/>
            <person name="O'Brien M.J."/>
            <person name="Copetti D."/>
            <person name="Mohd Noor M.I."/>
            <person name="Ong R.C."/>
            <person name="Putra M."/>
            <person name="Sireger I.Z."/>
            <person name="Indrioko S."/>
            <person name="Kosugi Y."/>
            <person name="Izuno A."/>
            <person name="Isagi Y."/>
            <person name="Lee S.L."/>
            <person name="Shimizu K.K."/>
        </authorList>
    </citation>
    <scope>NUCLEOTIDE SEQUENCE [LARGE SCALE GENOMIC DNA]</scope>
    <source>
        <strain evidence="1">214</strain>
    </source>
</reference>
<evidence type="ECO:0008006" key="3">
    <source>
        <dbReference type="Google" id="ProtNLM"/>
    </source>
</evidence>
<protein>
    <recommendedName>
        <fullName evidence="3">Secreted protein</fullName>
    </recommendedName>
</protein>
<dbReference type="Proteomes" id="UP001054252">
    <property type="component" value="Unassembled WGS sequence"/>
</dbReference>
<gene>
    <name evidence="1" type="ORF">SLEP1_g53020</name>
</gene>
<keyword evidence="2" id="KW-1185">Reference proteome</keyword>
<dbReference type="EMBL" id="BPVZ01000201">
    <property type="protein sequence ID" value="GKV45997.1"/>
    <property type="molecule type" value="Genomic_DNA"/>
</dbReference>
<name>A0AAV5MBJ4_9ROSI</name>
<accession>A0AAV5MBJ4</accession>
<organism evidence="1 2">
    <name type="scientific">Rubroshorea leprosula</name>
    <dbReference type="NCBI Taxonomy" id="152421"/>
    <lineage>
        <taxon>Eukaryota</taxon>
        <taxon>Viridiplantae</taxon>
        <taxon>Streptophyta</taxon>
        <taxon>Embryophyta</taxon>
        <taxon>Tracheophyta</taxon>
        <taxon>Spermatophyta</taxon>
        <taxon>Magnoliopsida</taxon>
        <taxon>eudicotyledons</taxon>
        <taxon>Gunneridae</taxon>
        <taxon>Pentapetalae</taxon>
        <taxon>rosids</taxon>
        <taxon>malvids</taxon>
        <taxon>Malvales</taxon>
        <taxon>Dipterocarpaceae</taxon>
        <taxon>Rubroshorea</taxon>
    </lineage>
</organism>
<evidence type="ECO:0000313" key="1">
    <source>
        <dbReference type="EMBL" id="GKV45997.1"/>
    </source>
</evidence>
<proteinExistence type="predicted"/>